<protein>
    <recommendedName>
        <fullName evidence="7">C2H2-type domain-containing protein</fullName>
    </recommendedName>
</protein>
<reference evidence="8" key="1">
    <citation type="submission" date="2019-08" db="EMBL/GenBank/DDBJ databases">
        <title>The improved chromosome-level genome for the pearl oyster Pinctada fucata martensii using PacBio sequencing and Hi-C.</title>
        <authorList>
            <person name="Zheng Z."/>
        </authorList>
    </citation>
    <scope>NUCLEOTIDE SEQUENCE</scope>
    <source>
        <strain evidence="8">ZZ-2019</strain>
        <tissue evidence="8">Adductor muscle</tissue>
    </source>
</reference>
<feature type="compositionally biased region" description="Basic residues" evidence="6">
    <location>
        <begin position="1692"/>
        <end position="1712"/>
    </location>
</feature>
<accession>A0AA89BX69</accession>
<feature type="domain" description="C2H2-type" evidence="7">
    <location>
        <begin position="1558"/>
        <end position="1587"/>
    </location>
</feature>
<dbReference type="InterPro" id="IPR013087">
    <property type="entry name" value="Znf_C2H2_type"/>
</dbReference>
<feature type="compositionally biased region" description="Basic residues" evidence="6">
    <location>
        <begin position="27"/>
        <end position="36"/>
    </location>
</feature>
<keyword evidence="2" id="KW-0677">Repeat</keyword>
<proteinExistence type="predicted"/>
<sequence>MQKHKADKLGKKHIRDKERQGTMQKHQTQRTTHKPMRPMGNRCRLRTAICHGNSIRKITAYMFKVRRKMRLTYVRSTGRSHKSRFSGKYKLAVDYKTFNTWNQVDKVSCYSDQCILLHYNSETCDVMPYYTDVGKRFLQIHKELQVNFSIYCQGHNIWKAAVPQNDEGELEKQQGWINQHTHYSLEFSNEYDGKRESSDILGTNQITGKTDDSSKLELKIEVLEEDEISSTSQSQRGRKRKHRNCDNDDLTLGPEEEGISEDKDHGMLTTISQVSHPVTTLINLDSHTGTSGSINSQAGANFESLDSPVWPAFESLVLNTGAIIDHDHSYARTALESQDSHANTTWESQDSHAKTTSEKHGSCTEATLKSQDSQSKTRLKSQDSHAKKTLKSQDSHVKKTLKSQDSHVKKTLKSQDSHVKRTLKSQDSHVKKTLKSQDSHVKKTLKSQDSYAKKTLKSQDSHVKKTLKSRSLHAKRRFKNQDSHAGRRRCADYKKLEFQDEGSTDFARPDHVSSFKIHGLTKTVDPKMCLVCKKNFRSKYCLQQHARAFKHEQVTEEETDFQCYVCKKYFSDAWFVQFHWETTGHILGNQKYFPDIASKVCIVCNTKFSSIKGLNTHIQIKNHEQICSFRTEFHCKECNKYFLRQWDLCMHSEQTGHIISPIFFRFCIKCDETFSSSDTFEQHVQKCKHEQISEEKTDFQCVDCRNFFISSWDLEIHKKLGLCENPSHLKKSKCCSLCKIPLDSGSNDTTELGKCEACESSFSIGISENHLIQSDHSEISDEEKTGILIMEVEEGGTTSKSERAYAEEYLNASGNFKEEGSISSHENCEVKENSKHSIDIENAEILNNSGNFEEIGGIKLSDSVSYACVVCQKKIKTKTSLRNHVRYSGHEQISSKETKFHCNKCLQFFISSWDLILHTYHFKCRAGNCLKVPYRVPRNEFHCMQCNSRYFNEKELQQHIAHSKHERFSHEETDFRCLMCGKYLMGKWNMIFHTTNGIGHVAKKRPSNCRDNRKCGDRGNLVCSVCRIEFDSLPKLRSHIDSNGHQQISDEKTDFRCSECKLYFVSKWDLCCHLKSSAHFMKLESDDLDLNVKMKKSESGKQELALYLKENYENLCLHCNKYFTDDDAFLSHILWYFHEEECTYKTDFKCYTCGKYYFRNSDLICHMTRTRHSGKWQHEERKIIRFSDKEAKENLGHLYKCSVCKETLRNFDAVEEHLEVSLFCGQSELYKCPIEGCWNEHFSSINSQQVHIVSKHKGAFPFKCKECPLVFFNARNFNSHLLKHKYEIHPNRSARTAESKKQQLDIMKLQRKIRGVNDKDAVIPDKLDVPQTCLICSEKFDDYYNLRIHVIGSGHEQIVSEETRFKCFTCDSNFVKFADLEIHMDMTSHRGNPIRTGERKIEKVNKVKENTKYVYPYRCSLCLRSFQKLETIENHIKAGECIMRWRHKCPCCDIHFRSRNLYEAHMYQCHNYEFPFKCEHEECSLSKFKTVAGYTMHRKSHENIAKQGISNKKMIKCQICDEIFTCSTGLAYHRKKMHSPSRNDVHRVIEESQEETIYRCFSCDTYYKNRHDLRLHMKQTNHHGLPDQEKDIHLESAINDGREITRCSRCLFIFKNMKKAKHHIRSAACKITFQRKCPLCKTSFFSLNSYEVHLKENCSSHDRRKDQDEELICEQCGFQTQKRRELYLHMRRMHKTTLRSRSSKQKQRTKQRRMQETSEDSSSESDTAENSDNPESCFDKKLDSEVSNEETIQMTNLKENESSQQIDVNAVFQEIENTESQVLPDFEDEEIQQSLKEMSDLENGNLSESDQLLFDLLL</sequence>
<feature type="domain" description="C2H2-type" evidence="7">
    <location>
        <begin position="866"/>
        <end position="890"/>
    </location>
</feature>
<evidence type="ECO:0000256" key="6">
    <source>
        <dbReference type="SAM" id="MobiDB-lite"/>
    </source>
</evidence>
<dbReference type="InterPro" id="IPR041661">
    <property type="entry name" value="ZN622/Rei1/Reh1_Znf-C2H2"/>
</dbReference>
<evidence type="ECO:0000256" key="5">
    <source>
        <dbReference type="PROSITE-ProRule" id="PRU00042"/>
    </source>
</evidence>
<feature type="region of interest" description="Disordered" evidence="6">
    <location>
        <begin position="1"/>
        <end position="38"/>
    </location>
</feature>
<dbReference type="PANTHER" id="PTHR24379:SF121">
    <property type="entry name" value="C2H2-TYPE DOMAIN-CONTAINING PROTEIN"/>
    <property type="match status" value="1"/>
</dbReference>
<gene>
    <name evidence="8" type="ORF">FSP39_009796</name>
</gene>
<evidence type="ECO:0000313" key="9">
    <source>
        <dbReference type="Proteomes" id="UP001186944"/>
    </source>
</evidence>
<evidence type="ECO:0000256" key="1">
    <source>
        <dbReference type="ARBA" id="ARBA00022723"/>
    </source>
</evidence>
<evidence type="ECO:0000256" key="3">
    <source>
        <dbReference type="ARBA" id="ARBA00022771"/>
    </source>
</evidence>
<keyword evidence="4" id="KW-0862">Zinc</keyword>
<dbReference type="EMBL" id="VSWD01000006">
    <property type="protein sequence ID" value="KAK3099799.1"/>
    <property type="molecule type" value="Genomic_DNA"/>
</dbReference>
<dbReference type="GO" id="GO:0008270">
    <property type="term" value="F:zinc ion binding"/>
    <property type="evidence" value="ECO:0007669"/>
    <property type="project" value="UniProtKB-KW"/>
</dbReference>
<feature type="compositionally biased region" description="Basic and acidic residues" evidence="6">
    <location>
        <begin position="349"/>
        <end position="362"/>
    </location>
</feature>
<keyword evidence="1" id="KW-0479">Metal-binding</keyword>
<feature type="region of interest" description="Disordered" evidence="6">
    <location>
        <begin position="1692"/>
        <end position="1748"/>
    </location>
</feature>
<evidence type="ECO:0000256" key="4">
    <source>
        <dbReference type="ARBA" id="ARBA00022833"/>
    </source>
</evidence>
<feature type="domain" description="C2H2-type" evidence="7">
    <location>
        <begin position="1515"/>
        <end position="1543"/>
    </location>
</feature>
<evidence type="ECO:0000256" key="2">
    <source>
        <dbReference type="ARBA" id="ARBA00022737"/>
    </source>
</evidence>
<dbReference type="PANTHER" id="PTHR24379">
    <property type="entry name" value="KRAB AND ZINC FINGER DOMAIN-CONTAINING"/>
    <property type="match status" value="1"/>
</dbReference>
<feature type="region of interest" description="Disordered" evidence="6">
    <location>
        <begin position="226"/>
        <end position="261"/>
    </location>
</feature>
<feature type="compositionally biased region" description="Acidic residues" evidence="6">
    <location>
        <begin position="1717"/>
        <end position="1729"/>
    </location>
</feature>
<feature type="compositionally biased region" description="Polar residues" evidence="6">
    <location>
        <begin position="364"/>
        <end position="376"/>
    </location>
</feature>
<keyword evidence="9" id="KW-1185">Reference proteome</keyword>
<dbReference type="SMART" id="SM00355">
    <property type="entry name" value="ZnF_C2H2"/>
    <property type="match status" value="26"/>
</dbReference>
<dbReference type="PROSITE" id="PS00028">
    <property type="entry name" value="ZINC_FINGER_C2H2_1"/>
    <property type="match status" value="13"/>
</dbReference>
<feature type="compositionally biased region" description="Basic residues" evidence="6">
    <location>
        <begin position="464"/>
        <end position="478"/>
    </location>
</feature>
<comment type="caution">
    <text evidence="8">The sequence shown here is derived from an EMBL/GenBank/DDBJ whole genome shotgun (WGS) entry which is preliminary data.</text>
</comment>
<feature type="domain" description="C2H2-type" evidence="7">
    <location>
        <begin position="1365"/>
        <end position="1394"/>
    </location>
</feature>
<organism evidence="8 9">
    <name type="scientific">Pinctada imbricata</name>
    <name type="common">Atlantic pearl-oyster</name>
    <name type="synonym">Pinctada martensii</name>
    <dbReference type="NCBI Taxonomy" id="66713"/>
    <lineage>
        <taxon>Eukaryota</taxon>
        <taxon>Metazoa</taxon>
        <taxon>Spiralia</taxon>
        <taxon>Lophotrochozoa</taxon>
        <taxon>Mollusca</taxon>
        <taxon>Bivalvia</taxon>
        <taxon>Autobranchia</taxon>
        <taxon>Pteriomorphia</taxon>
        <taxon>Pterioida</taxon>
        <taxon>Pterioidea</taxon>
        <taxon>Pteriidae</taxon>
        <taxon>Pinctada</taxon>
    </lineage>
</organism>
<evidence type="ECO:0000313" key="8">
    <source>
        <dbReference type="EMBL" id="KAK3099799.1"/>
    </source>
</evidence>
<feature type="region of interest" description="Disordered" evidence="6">
    <location>
        <begin position="341"/>
        <end position="486"/>
    </location>
</feature>
<feature type="compositionally biased region" description="Basic residues" evidence="6">
    <location>
        <begin position="1"/>
        <end position="14"/>
    </location>
</feature>
<dbReference type="Pfam" id="PF12756">
    <property type="entry name" value="zf-C2H2_2"/>
    <property type="match status" value="1"/>
</dbReference>
<dbReference type="PROSITE" id="PS50157">
    <property type="entry name" value="ZINC_FINGER_C2H2_2"/>
    <property type="match status" value="7"/>
</dbReference>
<dbReference type="Gene3D" id="3.30.160.60">
    <property type="entry name" value="Classic Zinc Finger"/>
    <property type="match status" value="5"/>
</dbReference>
<feature type="domain" description="C2H2-type" evidence="7">
    <location>
        <begin position="1447"/>
        <end position="1475"/>
    </location>
</feature>
<feature type="domain" description="C2H2-type" evidence="7">
    <location>
        <begin position="1148"/>
        <end position="1177"/>
    </location>
</feature>
<keyword evidence="3 5" id="KW-0863">Zinc-finger</keyword>
<feature type="domain" description="C2H2-type" evidence="7">
    <location>
        <begin position="633"/>
        <end position="657"/>
    </location>
</feature>
<dbReference type="Pfam" id="PF00096">
    <property type="entry name" value="zf-C2H2"/>
    <property type="match status" value="1"/>
</dbReference>
<feature type="compositionally biased region" description="Basic and acidic residues" evidence="6">
    <location>
        <begin position="380"/>
        <end position="441"/>
    </location>
</feature>
<dbReference type="Proteomes" id="UP001186944">
    <property type="component" value="Unassembled WGS sequence"/>
</dbReference>
<name>A0AA89BX69_PINIB</name>
<evidence type="ECO:0000259" key="7">
    <source>
        <dbReference type="PROSITE" id="PS50157"/>
    </source>
</evidence>